<dbReference type="Gene3D" id="1.10.3720.10">
    <property type="entry name" value="MetI-like"/>
    <property type="match status" value="1"/>
</dbReference>
<gene>
    <name evidence="9" type="ORF">SAMN05216313_11151</name>
</gene>
<dbReference type="STRING" id="460384.SAMN05216313_11151"/>
<keyword evidence="10" id="KW-1185">Reference proteome</keyword>
<keyword evidence="2 7" id="KW-0813">Transport</keyword>
<dbReference type="InterPro" id="IPR035906">
    <property type="entry name" value="MetI-like_sf"/>
</dbReference>
<keyword evidence="6 7" id="KW-0472">Membrane</keyword>
<feature type="domain" description="ABC transmembrane type-1" evidence="8">
    <location>
        <begin position="56"/>
        <end position="268"/>
    </location>
</feature>
<name>A0A1I0GCY4_9FIRM</name>
<comment type="subcellular location">
    <subcellularLocation>
        <location evidence="1 7">Cell membrane</location>
        <topology evidence="1 7">Multi-pass membrane protein</topology>
    </subcellularLocation>
</comment>
<keyword evidence="4 7" id="KW-0812">Transmembrane</keyword>
<dbReference type="Pfam" id="PF00528">
    <property type="entry name" value="BPD_transp_1"/>
    <property type="match status" value="1"/>
</dbReference>
<dbReference type="SUPFAM" id="SSF160964">
    <property type="entry name" value="MalF N-terminal region-like"/>
    <property type="match status" value="1"/>
</dbReference>
<organism evidence="9 10">
    <name type="scientific">Enterocloster lavalensis</name>
    <dbReference type="NCBI Taxonomy" id="460384"/>
    <lineage>
        <taxon>Bacteria</taxon>
        <taxon>Bacillati</taxon>
        <taxon>Bacillota</taxon>
        <taxon>Clostridia</taxon>
        <taxon>Lachnospirales</taxon>
        <taxon>Lachnospiraceae</taxon>
        <taxon>Enterocloster</taxon>
    </lineage>
</organism>
<evidence type="ECO:0000256" key="7">
    <source>
        <dbReference type="RuleBase" id="RU363032"/>
    </source>
</evidence>
<sequence>MYLPAVALMIVFVIYPLIQGVHISLTNWNGYSQTYKYVGLQNYRKLFTDVMFHTAFRNTLVYGFGSALIQTGLGLLYALLLQDRFCGRTFARTVIYIPVMVSQLIAGYIWYFMVQYDQGALNDIMLLLGAEPLDWMAQGARAVVIITLINGVQYVGKTMIIFIAGLNGIPTDYYEAASLDGAGAWQRFRYITLPQLLPALATNIILNLIGGLKLFGIVVSMTGGGPGYASHSLQTLINYTYFENQSAGYSAAIGLFTFVFIMFVSVVVRGYIEKKAVELN</sequence>
<dbReference type="GO" id="GO:0005886">
    <property type="term" value="C:plasma membrane"/>
    <property type="evidence" value="ECO:0007669"/>
    <property type="project" value="UniProtKB-SubCell"/>
</dbReference>
<feature type="transmembrane region" description="Helical" evidence="7">
    <location>
        <begin position="93"/>
        <end position="113"/>
    </location>
</feature>
<protein>
    <submittedName>
        <fullName evidence="9">Carbohydrate ABC transporter membrane protein 1, CUT1 family</fullName>
    </submittedName>
</protein>
<evidence type="ECO:0000256" key="1">
    <source>
        <dbReference type="ARBA" id="ARBA00004651"/>
    </source>
</evidence>
<dbReference type="InterPro" id="IPR051393">
    <property type="entry name" value="ABC_transporter_permease"/>
</dbReference>
<feature type="transmembrane region" description="Helical" evidence="7">
    <location>
        <begin position="249"/>
        <end position="272"/>
    </location>
</feature>
<dbReference type="PANTHER" id="PTHR30193">
    <property type="entry name" value="ABC TRANSPORTER PERMEASE PROTEIN"/>
    <property type="match status" value="1"/>
</dbReference>
<dbReference type="CDD" id="cd06261">
    <property type="entry name" value="TM_PBP2"/>
    <property type="match status" value="1"/>
</dbReference>
<dbReference type="SUPFAM" id="SSF161098">
    <property type="entry name" value="MetI-like"/>
    <property type="match status" value="1"/>
</dbReference>
<proteinExistence type="inferred from homology"/>
<dbReference type="GO" id="GO:0055085">
    <property type="term" value="P:transmembrane transport"/>
    <property type="evidence" value="ECO:0007669"/>
    <property type="project" value="InterPro"/>
</dbReference>
<feature type="transmembrane region" description="Helical" evidence="7">
    <location>
        <begin position="196"/>
        <end position="219"/>
    </location>
</feature>
<evidence type="ECO:0000259" key="8">
    <source>
        <dbReference type="PROSITE" id="PS50928"/>
    </source>
</evidence>
<comment type="similarity">
    <text evidence="7">Belongs to the binding-protein-dependent transport system permease family.</text>
</comment>
<evidence type="ECO:0000313" key="10">
    <source>
        <dbReference type="Proteomes" id="UP000198508"/>
    </source>
</evidence>
<evidence type="ECO:0000256" key="2">
    <source>
        <dbReference type="ARBA" id="ARBA00022448"/>
    </source>
</evidence>
<evidence type="ECO:0000313" key="9">
    <source>
        <dbReference type="EMBL" id="SET68004.1"/>
    </source>
</evidence>
<keyword evidence="3" id="KW-1003">Cell membrane</keyword>
<dbReference type="PANTHER" id="PTHR30193:SF37">
    <property type="entry name" value="INNER MEMBRANE ABC TRANSPORTER PERMEASE PROTEIN YCJO"/>
    <property type="match status" value="1"/>
</dbReference>
<evidence type="ECO:0000256" key="4">
    <source>
        <dbReference type="ARBA" id="ARBA00022692"/>
    </source>
</evidence>
<dbReference type="EMBL" id="FOIM01000011">
    <property type="protein sequence ID" value="SET68004.1"/>
    <property type="molecule type" value="Genomic_DNA"/>
</dbReference>
<dbReference type="InterPro" id="IPR000515">
    <property type="entry name" value="MetI-like"/>
</dbReference>
<evidence type="ECO:0000256" key="6">
    <source>
        <dbReference type="ARBA" id="ARBA00023136"/>
    </source>
</evidence>
<keyword evidence="5 7" id="KW-1133">Transmembrane helix</keyword>
<dbReference type="AlphaFoldDB" id="A0A1I0GCY4"/>
<dbReference type="PROSITE" id="PS50928">
    <property type="entry name" value="ABC_TM1"/>
    <property type="match status" value="1"/>
</dbReference>
<reference evidence="10" key="1">
    <citation type="submission" date="2016-10" db="EMBL/GenBank/DDBJ databases">
        <authorList>
            <person name="Varghese N."/>
            <person name="Submissions S."/>
        </authorList>
    </citation>
    <scope>NUCLEOTIDE SEQUENCE [LARGE SCALE GENOMIC DNA]</scope>
    <source>
        <strain evidence="10">NLAE-zl-G277</strain>
    </source>
</reference>
<feature type="transmembrane region" description="Helical" evidence="7">
    <location>
        <begin position="60"/>
        <end position="81"/>
    </location>
</feature>
<evidence type="ECO:0000256" key="5">
    <source>
        <dbReference type="ARBA" id="ARBA00022989"/>
    </source>
</evidence>
<dbReference type="Proteomes" id="UP000198508">
    <property type="component" value="Unassembled WGS sequence"/>
</dbReference>
<accession>A0A1I0GCY4</accession>
<evidence type="ECO:0000256" key="3">
    <source>
        <dbReference type="ARBA" id="ARBA00022475"/>
    </source>
</evidence>